<evidence type="ECO:0000256" key="1">
    <source>
        <dbReference type="ARBA" id="ARBA00005781"/>
    </source>
</evidence>
<keyword evidence="3 5" id="KW-0687">Ribonucleoprotein</keyword>
<dbReference type="AlphaFoldDB" id="W8JR15"/>
<organism evidence="7 8">
    <name type="scientific">Chlamydia avium 10DC88</name>
    <dbReference type="NCBI Taxonomy" id="1229831"/>
    <lineage>
        <taxon>Bacteria</taxon>
        <taxon>Pseudomonadati</taxon>
        <taxon>Chlamydiota</taxon>
        <taxon>Chlamydiia</taxon>
        <taxon>Chlamydiales</taxon>
        <taxon>Chlamydiaceae</taxon>
        <taxon>Chlamydia/Chlamydophila group</taxon>
        <taxon>Chlamydia</taxon>
    </lineage>
</organism>
<evidence type="ECO:0000256" key="2">
    <source>
        <dbReference type="ARBA" id="ARBA00022980"/>
    </source>
</evidence>
<dbReference type="GO" id="GO:0006412">
    <property type="term" value="P:translation"/>
    <property type="evidence" value="ECO:0007669"/>
    <property type="project" value="UniProtKB-UniRule"/>
</dbReference>
<dbReference type="GO" id="GO:0003735">
    <property type="term" value="F:structural constituent of ribosome"/>
    <property type="evidence" value="ECO:0007669"/>
    <property type="project" value="InterPro"/>
</dbReference>
<sequence length="128" mass="14101">MENLGDVMGNLLQELQKEQCRSDITDFRVGDTIRVATKIVDGGKERIQVFQGTVMARKGGGAGETISLHRVAYGEGMEKSFLLNSPKIVSIEVVKRGKVARARLYYLQGKTGKAAKVKEYIGPKSEKK</sequence>
<dbReference type="PIRSF" id="PIRSF002191">
    <property type="entry name" value="Ribosomal_L19"/>
    <property type="match status" value="1"/>
</dbReference>
<proteinExistence type="inferred from homology"/>
<dbReference type="eggNOG" id="COG0335">
    <property type="taxonomic scope" value="Bacteria"/>
</dbReference>
<dbReference type="EMBL" id="CP006571">
    <property type="protein sequence ID" value="AHK63293.1"/>
    <property type="molecule type" value="Genomic_DNA"/>
</dbReference>
<accession>W8JR15</accession>
<dbReference type="PANTHER" id="PTHR15680">
    <property type="entry name" value="RIBOSOMAL PROTEIN L19"/>
    <property type="match status" value="1"/>
</dbReference>
<dbReference type="NCBIfam" id="TIGR01024">
    <property type="entry name" value="rplS_bact"/>
    <property type="match status" value="1"/>
</dbReference>
<dbReference type="PATRIC" id="fig|1229831.3.peg.435"/>
<dbReference type="STRING" id="1229831.M832_04280"/>
<keyword evidence="2 5" id="KW-0689">Ribosomal protein</keyword>
<evidence type="ECO:0000256" key="3">
    <source>
        <dbReference type="ARBA" id="ARBA00023274"/>
    </source>
</evidence>
<dbReference type="GO" id="GO:0022625">
    <property type="term" value="C:cytosolic large ribosomal subunit"/>
    <property type="evidence" value="ECO:0007669"/>
    <property type="project" value="TreeGrafter"/>
</dbReference>
<reference evidence="7 8" key="1">
    <citation type="journal article" date="2014" name="Syst. Appl. Microbiol.">
        <title>Evidence for the existence of two new members of the family Chlamydiaceae and proposal of Chlamydia avium sp. nov. and Chlamydia gallinacea sp. nov.</title>
        <authorList>
            <person name="Sachse K."/>
            <person name="Laroucau K."/>
            <person name="Riege K."/>
            <person name="Wehner S."/>
            <person name="Dilcher M."/>
            <person name="Creasy H.H."/>
            <person name="Weidmann M."/>
            <person name="Myers G."/>
            <person name="Vorimore F."/>
            <person name="Vicari N."/>
            <person name="Magnino S."/>
            <person name="Liebler-Tenorio E."/>
            <person name="Ruettger A."/>
            <person name="Bavoil P.M."/>
            <person name="Hufert F.T."/>
            <person name="Rossello-Mora R."/>
            <person name="Marz M."/>
        </authorList>
    </citation>
    <scope>NUCLEOTIDE SEQUENCE [LARGE SCALE GENOMIC DNA]</scope>
    <source>
        <strain evidence="7 8">10DC88</strain>
    </source>
</reference>
<dbReference type="PANTHER" id="PTHR15680:SF9">
    <property type="entry name" value="LARGE RIBOSOMAL SUBUNIT PROTEIN BL19M"/>
    <property type="match status" value="1"/>
</dbReference>
<evidence type="ECO:0000256" key="5">
    <source>
        <dbReference type="HAMAP-Rule" id="MF_00402"/>
    </source>
</evidence>
<evidence type="ECO:0000313" key="8">
    <source>
        <dbReference type="Proteomes" id="UP000019433"/>
    </source>
</evidence>
<dbReference type="KEGG" id="cav:M832_04280"/>
<dbReference type="InterPro" id="IPR038657">
    <property type="entry name" value="Ribosomal_bL19_sf"/>
</dbReference>
<dbReference type="PRINTS" id="PR00061">
    <property type="entry name" value="RIBOSOMALL19"/>
</dbReference>
<dbReference type="HAMAP" id="MF_00402">
    <property type="entry name" value="Ribosomal_bL19"/>
    <property type="match status" value="1"/>
</dbReference>
<dbReference type="InterPro" id="IPR008991">
    <property type="entry name" value="Translation_prot_SH3-like_sf"/>
</dbReference>
<evidence type="ECO:0000256" key="6">
    <source>
        <dbReference type="RuleBase" id="RU000559"/>
    </source>
</evidence>
<comment type="similarity">
    <text evidence="1 5 6">Belongs to the bacterial ribosomal protein bL19 family.</text>
</comment>
<evidence type="ECO:0000256" key="4">
    <source>
        <dbReference type="ARBA" id="ARBA00035171"/>
    </source>
</evidence>
<dbReference type="InterPro" id="IPR001857">
    <property type="entry name" value="Ribosomal_bL19"/>
</dbReference>
<dbReference type="HOGENOM" id="CLU_103507_2_1_0"/>
<dbReference type="Gene3D" id="2.30.30.790">
    <property type="match status" value="1"/>
</dbReference>
<evidence type="ECO:0000313" key="7">
    <source>
        <dbReference type="EMBL" id="AHK63293.1"/>
    </source>
</evidence>
<comment type="function">
    <text evidence="5 6">This protein is located at the 30S-50S ribosomal subunit interface and may play a role in the structure and function of the aminoacyl-tRNA binding site.</text>
</comment>
<dbReference type="Proteomes" id="UP000019433">
    <property type="component" value="Chromosome"/>
</dbReference>
<protein>
    <recommendedName>
        <fullName evidence="4 5">Large ribosomal subunit protein bL19</fullName>
    </recommendedName>
</protein>
<gene>
    <name evidence="5 7" type="primary">rplS</name>
    <name evidence="7" type="ORF">M832_04280</name>
</gene>
<dbReference type="SUPFAM" id="SSF50104">
    <property type="entry name" value="Translation proteins SH3-like domain"/>
    <property type="match status" value="1"/>
</dbReference>
<dbReference type="Pfam" id="PF01245">
    <property type="entry name" value="Ribosomal_L19"/>
    <property type="match status" value="1"/>
</dbReference>
<name>W8JR15_9CHLA</name>